<dbReference type="EMBL" id="LC102729">
    <property type="protein sequence ID" value="BAU16385.1"/>
    <property type="molecule type" value="Genomic_DNA"/>
</dbReference>
<proteinExistence type="predicted"/>
<dbReference type="GeneID" id="40080251"/>
<feature type="transmembrane region" description="Helical" evidence="1">
    <location>
        <begin position="57"/>
        <end position="78"/>
    </location>
</feature>
<feature type="transmembrane region" description="Helical" evidence="1">
    <location>
        <begin position="31"/>
        <end position="51"/>
    </location>
</feature>
<evidence type="ECO:0000313" key="3">
    <source>
        <dbReference type="Proteomes" id="UP000221614"/>
    </source>
</evidence>
<dbReference type="RefSeq" id="YP_009604357.1">
    <property type="nucleotide sequence ID" value="NC_041964.1"/>
</dbReference>
<protein>
    <submittedName>
        <fullName evidence="2">Uncharacterized protein</fullName>
    </submittedName>
</protein>
<reference evidence="2" key="1">
    <citation type="journal article" date="2016" name="Genome Announc.">
        <title>Complete Genome Sequences of Broad-Host-Range Pseudomonas aeruginosa Bacteriophages phiR18 and phiS12-1.</title>
        <authorList>
            <person name="Furusawa T."/>
            <person name="Iwano H."/>
            <person name="Higuchi H."/>
            <person name="Usui M."/>
            <person name="Maruyama F."/>
            <person name="Nakagawa I."/>
            <person name="Yokota H."/>
            <person name="Tamura Y."/>
        </authorList>
    </citation>
    <scope>NUCLEOTIDE SEQUENCE [LARGE SCALE GENOMIC DNA]</scope>
</reference>
<keyword evidence="3" id="KW-1185">Reference proteome</keyword>
<sequence length="108" mass="11885">MFVDALAFGFMAAIGIFILLWRLPRILVLHLLGMGFLLDTAFTTLVFWMHWGTAIGMFVATIGGLFGSAGISLAKGVLGSIDFKTKQYKAGWFGDRRPPEYKTTPPVN</sequence>
<dbReference type="KEGG" id="vg:40080251"/>
<name>A0A0S3UFS8_9CAUD</name>
<keyword evidence="1" id="KW-0812">Transmembrane</keyword>
<evidence type="ECO:0000256" key="1">
    <source>
        <dbReference type="SAM" id="Phobius"/>
    </source>
</evidence>
<keyword evidence="1" id="KW-0472">Membrane</keyword>
<feature type="transmembrane region" description="Helical" evidence="1">
    <location>
        <begin position="6"/>
        <end position="24"/>
    </location>
</feature>
<dbReference type="Proteomes" id="UP000221614">
    <property type="component" value="Segment"/>
</dbReference>
<evidence type="ECO:0000313" key="2">
    <source>
        <dbReference type="EMBL" id="BAU16385.1"/>
    </source>
</evidence>
<accession>A0A0S3UFS8</accession>
<organism evidence="2 3">
    <name type="scientific">Pseudomonas phage phiR18</name>
    <dbReference type="NCBI Taxonomy" id="1752027"/>
    <lineage>
        <taxon>Viruses</taxon>
        <taxon>Duplodnaviria</taxon>
        <taxon>Heunggongvirae</taxon>
        <taxon>Uroviricota</taxon>
        <taxon>Caudoviricetes</taxon>
        <taxon>Kochitakasuvirus</taxon>
        <taxon>Kochitakasuvirus R18</taxon>
    </lineage>
</organism>
<keyword evidence="1" id="KW-1133">Transmembrane helix</keyword>